<name>A0A8D5U919_9CREN</name>
<organism evidence="2 3">
    <name type="scientific">Stygiolobus caldivivus</name>
    <dbReference type="NCBI Taxonomy" id="2824673"/>
    <lineage>
        <taxon>Archaea</taxon>
        <taxon>Thermoproteota</taxon>
        <taxon>Thermoprotei</taxon>
        <taxon>Sulfolobales</taxon>
        <taxon>Sulfolobaceae</taxon>
        <taxon>Stygiolobus</taxon>
    </lineage>
</organism>
<dbReference type="KEGG" id="csty:KN1_24200"/>
<keyword evidence="3" id="KW-1185">Reference proteome</keyword>
<keyword evidence="1" id="KW-1133">Transmembrane helix</keyword>
<dbReference type="AlphaFoldDB" id="A0A8D5U919"/>
<reference evidence="2 3" key="1">
    <citation type="submission" date="2021-04" db="EMBL/GenBank/DDBJ databases">
        <title>Complete genome sequence of Stygiolobus sp. KN-1.</title>
        <authorList>
            <person name="Nakamura K."/>
            <person name="Sakai H."/>
            <person name="Kurosawa N."/>
        </authorList>
    </citation>
    <scope>NUCLEOTIDE SEQUENCE [LARGE SCALE GENOMIC DNA]</scope>
    <source>
        <strain evidence="2 3">KN-1</strain>
    </source>
</reference>
<keyword evidence="1" id="KW-0472">Membrane</keyword>
<dbReference type="Proteomes" id="UP000825123">
    <property type="component" value="Chromosome"/>
</dbReference>
<gene>
    <name evidence="2" type="ORF">KN1_24200</name>
</gene>
<accession>A0A8D5U919</accession>
<evidence type="ECO:0000313" key="2">
    <source>
        <dbReference type="EMBL" id="BCU71123.1"/>
    </source>
</evidence>
<evidence type="ECO:0000313" key="3">
    <source>
        <dbReference type="Proteomes" id="UP000825123"/>
    </source>
</evidence>
<sequence>MYYRSMTMSEELSIPFEEYYNSLQGVKNRNFPVQYLEKMKDYLIEKYEKNLFEVYEGLLTLALNPEDEDKLRVLSEETEKIKEDFELYNSLLENNTTIGEYREMVMEGLRKLINGLKENEEKFYNEVLNSNSPNFLITTYYSLYLRFVTSTYLKLRKINIPNPNIKTKDSQLKYTFNMANFLVGFLGMPILIYIKKKEVFPYISELSGALLHVLVADKTPMPSKDSWGYYLFSKLHVVKNE</sequence>
<proteinExistence type="predicted"/>
<feature type="transmembrane region" description="Helical" evidence="1">
    <location>
        <begin position="174"/>
        <end position="193"/>
    </location>
</feature>
<evidence type="ECO:0000256" key="1">
    <source>
        <dbReference type="SAM" id="Phobius"/>
    </source>
</evidence>
<protein>
    <submittedName>
        <fullName evidence="2">Uncharacterized protein</fullName>
    </submittedName>
</protein>
<keyword evidence="1" id="KW-0812">Transmembrane</keyword>
<dbReference type="EMBL" id="AP024597">
    <property type="protein sequence ID" value="BCU71123.1"/>
    <property type="molecule type" value="Genomic_DNA"/>
</dbReference>